<comment type="caution">
    <text evidence="1">The sequence shown here is derived from an EMBL/GenBank/DDBJ whole genome shotgun (WGS) entry which is preliminary data.</text>
</comment>
<sequence>MAASFTRALPLRCLLSPSTTLPLLQTARVSTVQRPTAEIDPTKPPTFPRNANFTLPKDEPKPDLAPVRQPTLTPAQMEALPYIIRRTPYSHLPVYRVWKNGGTREKILIKKVNGDKKVLVQELKDNIGVTNDRIKINYTTGHIEIIGNFLARAKDYLIQRGF</sequence>
<dbReference type="Proteomes" id="UP001163324">
    <property type="component" value="Chromosome 3"/>
</dbReference>
<reference evidence="1" key="1">
    <citation type="submission" date="2022-10" db="EMBL/GenBank/DDBJ databases">
        <title>Complete Genome of Trichothecium roseum strain YXFP-22015, a Plant Pathogen Isolated from Citrus.</title>
        <authorList>
            <person name="Wang Y."/>
            <person name="Zhu L."/>
        </authorList>
    </citation>
    <scope>NUCLEOTIDE SEQUENCE</scope>
    <source>
        <strain evidence="1">YXFP-22015</strain>
    </source>
</reference>
<dbReference type="EMBL" id="CM047942">
    <property type="protein sequence ID" value="KAI9901969.1"/>
    <property type="molecule type" value="Genomic_DNA"/>
</dbReference>
<evidence type="ECO:0000313" key="2">
    <source>
        <dbReference type="Proteomes" id="UP001163324"/>
    </source>
</evidence>
<protein>
    <submittedName>
        <fullName evidence="1">Uncharacterized protein</fullName>
    </submittedName>
</protein>
<organism evidence="1 2">
    <name type="scientific">Trichothecium roseum</name>
    <dbReference type="NCBI Taxonomy" id="47278"/>
    <lineage>
        <taxon>Eukaryota</taxon>
        <taxon>Fungi</taxon>
        <taxon>Dikarya</taxon>
        <taxon>Ascomycota</taxon>
        <taxon>Pezizomycotina</taxon>
        <taxon>Sordariomycetes</taxon>
        <taxon>Hypocreomycetidae</taxon>
        <taxon>Hypocreales</taxon>
        <taxon>Hypocreales incertae sedis</taxon>
        <taxon>Trichothecium</taxon>
    </lineage>
</organism>
<accession>A0ACC0V8C1</accession>
<evidence type="ECO:0000313" key="1">
    <source>
        <dbReference type="EMBL" id="KAI9901969.1"/>
    </source>
</evidence>
<name>A0ACC0V8C1_9HYPO</name>
<proteinExistence type="predicted"/>
<gene>
    <name evidence="1" type="ORF">N3K66_003786</name>
</gene>
<keyword evidence="2" id="KW-1185">Reference proteome</keyword>